<dbReference type="InterPro" id="IPR058678">
    <property type="entry name" value="ARM_PUB"/>
</dbReference>
<evidence type="ECO:0000313" key="13">
    <source>
        <dbReference type="Proteomes" id="UP000593564"/>
    </source>
</evidence>
<dbReference type="InterPro" id="IPR000225">
    <property type="entry name" value="Armadillo"/>
</dbReference>
<evidence type="ECO:0000256" key="5">
    <source>
        <dbReference type="ARBA" id="ARBA00022679"/>
    </source>
</evidence>
<keyword evidence="7" id="KW-0833">Ubl conjugation pathway</keyword>
<dbReference type="Pfam" id="PF25598">
    <property type="entry name" value="ARM_PUB"/>
    <property type="match status" value="1"/>
</dbReference>
<dbReference type="FunFam" id="3.30.40.10:FF:000562">
    <property type="entry name" value="RING-type E3 ubiquitin transferase"/>
    <property type="match status" value="1"/>
</dbReference>
<dbReference type="InterPro" id="IPR016024">
    <property type="entry name" value="ARM-type_fold"/>
</dbReference>
<dbReference type="EMBL" id="JACBKZ010000012">
    <property type="protein sequence ID" value="KAF5937512.1"/>
    <property type="molecule type" value="Genomic_DNA"/>
</dbReference>
<dbReference type="InterPro" id="IPR011989">
    <property type="entry name" value="ARM-like"/>
</dbReference>
<dbReference type="InterPro" id="IPR045210">
    <property type="entry name" value="RING-Ubox_PUB"/>
</dbReference>
<feature type="domain" description="U-box" evidence="11">
    <location>
        <begin position="349"/>
        <end position="423"/>
    </location>
</feature>
<feature type="transmembrane region" description="Helical" evidence="10">
    <location>
        <begin position="17"/>
        <end position="36"/>
    </location>
</feature>
<evidence type="ECO:0000256" key="3">
    <source>
        <dbReference type="ARBA" id="ARBA00004906"/>
    </source>
</evidence>
<evidence type="ECO:0000256" key="1">
    <source>
        <dbReference type="ARBA" id="ARBA00000900"/>
    </source>
</evidence>
<evidence type="ECO:0000256" key="10">
    <source>
        <dbReference type="SAM" id="Phobius"/>
    </source>
</evidence>
<name>A0A7J7G9R7_CAMSI</name>
<dbReference type="UniPathway" id="UPA00143"/>
<dbReference type="Proteomes" id="UP000593564">
    <property type="component" value="Unassembled WGS sequence"/>
</dbReference>
<evidence type="ECO:0000256" key="9">
    <source>
        <dbReference type="SAM" id="MobiDB-lite"/>
    </source>
</evidence>
<dbReference type="SUPFAM" id="SSF57850">
    <property type="entry name" value="RING/U-box"/>
    <property type="match status" value="1"/>
</dbReference>
<dbReference type="SMART" id="SM00185">
    <property type="entry name" value="ARM"/>
    <property type="match status" value="5"/>
</dbReference>
<dbReference type="PROSITE" id="PS50176">
    <property type="entry name" value="ARM_REPEAT"/>
    <property type="match status" value="3"/>
</dbReference>
<feature type="compositionally biased region" description="Low complexity" evidence="9">
    <location>
        <begin position="511"/>
        <end position="526"/>
    </location>
</feature>
<protein>
    <recommendedName>
        <fullName evidence="4">RING-type E3 ubiquitin transferase</fullName>
        <ecNumber evidence="4">2.3.2.27</ecNumber>
    </recommendedName>
</protein>
<evidence type="ECO:0000256" key="4">
    <source>
        <dbReference type="ARBA" id="ARBA00012483"/>
    </source>
</evidence>
<keyword evidence="6" id="KW-0677">Repeat</keyword>
<organism evidence="12 13">
    <name type="scientific">Camellia sinensis</name>
    <name type="common">Tea plant</name>
    <name type="synonym">Thea sinensis</name>
    <dbReference type="NCBI Taxonomy" id="4442"/>
    <lineage>
        <taxon>Eukaryota</taxon>
        <taxon>Viridiplantae</taxon>
        <taxon>Streptophyta</taxon>
        <taxon>Embryophyta</taxon>
        <taxon>Tracheophyta</taxon>
        <taxon>Spermatophyta</taxon>
        <taxon>Magnoliopsida</taxon>
        <taxon>eudicotyledons</taxon>
        <taxon>Gunneridae</taxon>
        <taxon>Pentapetalae</taxon>
        <taxon>asterids</taxon>
        <taxon>Ericales</taxon>
        <taxon>Theaceae</taxon>
        <taxon>Camellia</taxon>
    </lineage>
</organism>
<keyword evidence="10" id="KW-1133">Transmembrane helix</keyword>
<feature type="repeat" description="ARM" evidence="8">
    <location>
        <begin position="782"/>
        <end position="823"/>
    </location>
</feature>
<sequence>MKFWCRKWCGDETLERAFHAIFLLAIDIVASMVNYMRGTGIVKMKTMCAMWWASSKKGKFEVKSFYKALYRIGDSFLQKDQMDTKSVRYVVNSISRFIHLVSCQTIKAMPTQKSYKNVASLLKLLKPVLDDVVDYTIPSDEVLCKECEELDIAVNEAREFMESWSLKMSKIYSVLQSEPLVMKIQSSSLEICHILCRLLQSFPSTSTFTGVQVCMKLDFEYLLYSHRFLSWLTVPSAQLNSGYLLQHCMQELQCLKFERISECIEEALKSQRKGMVPPSEHLIRIVESLSLTSNQDFLRESIALEKERMMAQVNGVKGEIDQINIIGLMSHIRDCMVKLESFQAMNGVPIPSYFRCPLSLELMSDPVIVASGQTYDRTSIHKWLDNGLSICPETRQKFSHANLIPNYTVKALIANWCKEYHIKFSNTPERTNTNVPLVSQSEDTSCQDLIRMDSFRCSSHSNDSISRSSLEVGNGFQKLKNDASFRFSEEESNGCRSRETENFDHSSPEQSYVHSRSESASSAVSSFDYPPAASTDVSRTSGKHENASELLGEIISECPTSFPLAKNSEFSPILSEKPYHRSKTMAEMASNRNGNNYPRTLSLSSSESVCDDLATTTHVEKLVEGLRSQSNAAQTSAAAELRFLAKHNTENRVIVGHSGAIAPLLSLLYSEVKLTQEHSVTALLNLSINENIKVKIAEAGAIEPLIHVLRTGNAGAKENAAAALFSLSVLEEYKMKIGRSGAVKALVDLLHTGSLRGKKDAATALFNLSIFHENKARIVQAGAVKYLVELMDPATEMVDKAVALLANLSTIAEGCTAIVRAGGIPFLVEVIETGSQRGKENAASILFQLCINSPKFCRLVLQEGAVPPLVALSQSGTPRAKEKAQQLLSHFRNQREGPTGKGK</sequence>
<feature type="compositionally biased region" description="Basic and acidic residues" evidence="9">
    <location>
        <begin position="496"/>
        <end position="507"/>
    </location>
</feature>
<comment type="caution">
    <text evidence="12">The sequence shown here is derived from an EMBL/GenBank/DDBJ whole genome shotgun (WGS) entry which is preliminary data.</text>
</comment>
<feature type="repeat" description="ARM" evidence="8">
    <location>
        <begin position="700"/>
        <end position="742"/>
    </location>
</feature>
<feature type="region of interest" description="Disordered" evidence="9">
    <location>
        <begin position="875"/>
        <end position="903"/>
    </location>
</feature>
<dbReference type="InterPro" id="IPR057314">
    <property type="entry name" value="PUB2-4-like_N"/>
</dbReference>
<feature type="region of interest" description="Disordered" evidence="9">
    <location>
        <begin position="490"/>
        <end position="545"/>
    </location>
</feature>
<dbReference type="Pfam" id="PF04564">
    <property type="entry name" value="U-box"/>
    <property type="match status" value="1"/>
</dbReference>
<dbReference type="Gene3D" id="3.30.40.10">
    <property type="entry name" value="Zinc/RING finger domain, C3HC4 (zinc finger)"/>
    <property type="match status" value="1"/>
</dbReference>
<evidence type="ECO:0000259" key="11">
    <source>
        <dbReference type="PROSITE" id="PS51698"/>
    </source>
</evidence>
<reference evidence="13" key="1">
    <citation type="journal article" date="2020" name="Nat. Commun.">
        <title>Genome assembly of wild tea tree DASZ reveals pedigree and selection history of tea varieties.</title>
        <authorList>
            <person name="Zhang W."/>
            <person name="Zhang Y."/>
            <person name="Qiu H."/>
            <person name="Guo Y."/>
            <person name="Wan H."/>
            <person name="Zhang X."/>
            <person name="Scossa F."/>
            <person name="Alseekh S."/>
            <person name="Zhang Q."/>
            <person name="Wang P."/>
            <person name="Xu L."/>
            <person name="Schmidt M.H."/>
            <person name="Jia X."/>
            <person name="Li D."/>
            <person name="Zhu A."/>
            <person name="Guo F."/>
            <person name="Chen W."/>
            <person name="Ni D."/>
            <person name="Usadel B."/>
            <person name="Fernie A.R."/>
            <person name="Wen W."/>
        </authorList>
    </citation>
    <scope>NUCLEOTIDE SEQUENCE [LARGE SCALE GENOMIC DNA]</scope>
    <source>
        <strain evidence="13">cv. G240</strain>
    </source>
</reference>
<proteinExistence type="predicted"/>
<dbReference type="GO" id="GO:0016567">
    <property type="term" value="P:protein ubiquitination"/>
    <property type="evidence" value="ECO:0007669"/>
    <property type="project" value="UniProtKB-UniPathway"/>
</dbReference>
<evidence type="ECO:0000256" key="7">
    <source>
        <dbReference type="ARBA" id="ARBA00022786"/>
    </source>
</evidence>
<dbReference type="EC" id="2.3.2.27" evidence="4"/>
<dbReference type="PANTHER" id="PTHR23315">
    <property type="entry name" value="U BOX DOMAIN-CONTAINING"/>
    <property type="match status" value="1"/>
</dbReference>
<dbReference type="AlphaFoldDB" id="A0A7J7G9R7"/>
<keyword evidence="10" id="KW-0812">Transmembrane</keyword>
<dbReference type="FunFam" id="1.25.10.10:FF:000082">
    <property type="entry name" value="RING-type E3 ubiquitin transferase"/>
    <property type="match status" value="1"/>
</dbReference>
<comment type="pathway">
    <text evidence="3">Protein modification; protein ubiquitination.</text>
</comment>
<dbReference type="SUPFAM" id="SSF48371">
    <property type="entry name" value="ARM repeat"/>
    <property type="match status" value="1"/>
</dbReference>
<feature type="repeat" description="ARM" evidence="8">
    <location>
        <begin position="741"/>
        <end position="783"/>
    </location>
</feature>
<reference evidence="12 13" key="2">
    <citation type="submission" date="2020-07" db="EMBL/GenBank/DDBJ databases">
        <title>Genome assembly of wild tea tree DASZ reveals pedigree and selection history of tea varieties.</title>
        <authorList>
            <person name="Zhang W."/>
        </authorList>
    </citation>
    <scope>NUCLEOTIDE SEQUENCE [LARGE SCALE GENOMIC DNA]</scope>
    <source>
        <strain evidence="13">cv. G240</strain>
        <tissue evidence="12">Leaf</tissue>
    </source>
</reference>
<dbReference type="Pfam" id="PF25240">
    <property type="entry name" value="PUB2_N"/>
    <property type="match status" value="1"/>
</dbReference>
<evidence type="ECO:0000256" key="8">
    <source>
        <dbReference type="PROSITE-ProRule" id="PRU00259"/>
    </source>
</evidence>
<gene>
    <name evidence="12" type="ORF">HYC85_025018</name>
</gene>
<keyword evidence="10" id="KW-0472">Membrane</keyword>
<accession>A0A7J7G9R7</accession>
<keyword evidence="13" id="KW-1185">Reference proteome</keyword>
<evidence type="ECO:0000313" key="12">
    <source>
        <dbReference type="EMBL" id="KAF5937512.1"/>
    </source>
</evidence>
<comment type="function">
    <text evidence="2">Functions as an E3 ubiquitin ligase.</text>
</comment>
<evidence type="ECO:0000256" key="6">
    <source>
        <dbReference type="ARBA" id="ARBA00022737"/>
    </source>
</evidence>
<dbReference type="GO" id="GO:0061630">
    <property type="term" value="F:ubiquitin protein ligase activity"/>
    <property type="evidence" value="ECO:0007669"/>
    <property type="project" value="UniProtKB-EC"/>
</dbReference>
<evidence type="ECO:0000256" key="2">
    <source>
        <dbReference type="ARBA" id="ARBA00003861"/>
    </source>
</evidence>
<dbReference type="Gene3D" id="1.25.10.10">
    <property type="entry name" value="Leucine-rich Repeat Variant"/>
    <property type="match status" value="2"/>
</dbReference>
<dbReference type="SMART" id="SM00504">
    <property type="entry name" value="Ubox"/>
    <property type="match status" value="1"/>
</dbReference>
<keyword evidence="5" id="KW-0808">Transferase</keyword>
<comment type="catalytic activity">
    <reaction evidence="1">
        <text>S-ubiquitinyl-[E2 ubiquitin-conjugating enzyme]-L-cysteine + [acceptor protein]-L-lysine = [E2 ubiquitin-conjugating enzyme]-L-cysteine + N(6)-ubiquitinyl-[acceptor protein]-L-lysine.</text>
        <dbReference type="EC" id="2.3.2.27"/>
    </reaction>
</comment>
<dbReference type="PROSITE" id="PS51698">
    <property type="entry name" value="U_BOX"/>
    <property type="match status" value="1"/>
</dbReference>
<dbReference type="InterPro" id="IPR013083">
    <property type="entry name" value="Znf_RING/FYVE/PHD"/>
</dbReference>
<dbReference type="PANTHER" id="PTHR23315:SF278">
    <property type="entry name" value="U-BOX DOMAIN-CONTAINING PROTEIN 3"/>
    <property type="match status" value="1"/>
</dbReference>
<dbReference type="CDD" id="cd16664">
    <property type="entry name" value="RING-Ubox_PUB"/>
    <property type="match status" value="1"/>
</dbReference>
<dbReference type="InterPro" id="IPR003613">
    <property type="entry name" value="Ubox_domain"/>
</dbReference>